<dbReference type="RefSeq" id="WP_050150666.1">
    <property type="nucleotide sequence ID" value="NZ_CP043727.1"/>
</dbReference>
<evidence type="ECO:0000256" key="1">
    <source>
        <dbReference type="SAM" id="MobiDB-lite"/>
    </source>
</evidence>
<gene>
    <name evidence="2" type="ORF">F0T03_18990</name>
</gene>
<accession>A0A857F3H1</accession>
<name>A0A857F3H1_9GAMM</name>
<keyword evidence="3" id="KW-1185">Reference proteome</keyword>
<dbReference type="EMBL" id="CP043727">
    <property type="protein sequence ID" value="QHB34038.1"/>
    <property type="molecule type" value="Genomic_DNA"/>
</dbReference>
<reference evidence="3" key="1">
    <citation type="submission" date="2019-09" db="EMBL/GenBank/DDBJ databases">
        <title>Yersinia canariae sp. nov., isolated from a human yersiniosis case.</title>
        <authorList>
            <person name="Nguyen S.V."/>
            <person name="Greig D."/>
            <person name="Hurley D."/>
            <person name="Cao Y."/>
            <person name="McCabe E."/>
            <person name="Mitchell M."/>
            <person name="Jenkins C."/>
            <person name="Fanning S."/>
        </authorList>
    </citation>
    <scope>NUCLEOTIDE SEQUENCE [LARGE SCALE GENOMIC DNA]</scope>
    <source>
        <strain evidence="3">NCTC 14382</strain>
    </source>
</reference>
<protein>
    <submittedName>
        <fullName evidence="2">Uncharacterized protein</fullName>
    </submittedName>
</protein>
<proteinExistence type="predicted"/>
<dbReference type="Proteomes" id="UP000464402">
    <property type="component" value="Chromosome"/>
</dbReference>
<organism evidence="2 3">
    <name type="scientific">Yersinia canariae</name>
    <dbReference type="NCBI Taxonomy" id="2607663"/>
    <lineage>
        <taxon>Bacteria</taxon>
        <taxon>Pseudomonadati</taxon>
        <taxon>Pseudomonadota</taxon>
        <taxon>Gammaproteobacteria</taxon>
        <taxon>Enterobacterales</taxon>
        <taxon>Yersiniaceae</taxon>
        <taxon>Yersinia</taxon>
    </lineage>
</organism>
<dbReference type="KEGG" id="yca:F0T03_18990"/>
<dbReference type="AlphaFoldDB" id="A0A857F3H1"/>
<feature type="region of interest" description="Disordered" evidence="1">
    <location>
        <begin position="361"/>
        <end position="381"/>
    </location>
</feature>
<evidence type="ECO:0000313" key="2">
    <source>
        <dbReference type="EMBL" id="QHB34038.1"/>
    </source>
</evidence>
<evidence type="ECO:0000313" key="3">
    <source>
        <dbReference type="Proteomes" id="UP000464402"/>
    </source>
</evidence>
<sequence>MSRHEQARYQIERQRRQELFNQRVSETTRVYLDRYRNILNDVQNQGISKYVQAEFSALQRELETLTWLVDSDPATARDRSIALGQQVHALPRHARAMRQAVVEAERVAEHVAQEEAREAVRQRVEQETKAREEVETVWQNELTNWDDPLARQLAFKALAELRRHLLDANHHTTVEQLRAELGNIKHEYEQRSQERRAQEYQTAVASTTEDSLQLCREQIAAASRQAPEHAAALAATLDTASSLSPEELSRRMVEVTSELDTAVVDESCRREVVQAVYRSLEDAGFVTEKPRLMNKDDSNEVVIRAMRPAGAQAEFKIELSGKLKYKFDHYQGSACKKDIDTVLPRLQSIYGIQLSTERVVWENPDDKDSDARPQPGMTREK</sequence>